<evidence type="ECO:0000313" key="1">
    <source>
        <dbReference type="EMBL" id="ADN00321.1"/>
    </source>
</evidence>
<accession>E0SIZ3</accession>
<gene>
    <name evidence="1" type="ordered locus">Dda3937_00534</name>
</gene>
<sequence>MLFILVVGRYGCIPYWQVSCKHLLAIKINIIYVLSVSNGEKIGWLIFCLINVCFLFHEEHVMIKTAWAG</sequence>
<evidence type="ECO:0000313" key="2">
    <source>
        <dbReference type="Proteomes" id="UP000006859"/>
    </source>
</evidence>
<name>E0SIZ3_DICD3</name>
<dbReference type="Proteomes" id="UP000006859">
    <property type="component" value="Chromosome"/>
</dbReference>
<proteinExistence type="predicted"/>
<dbReference type="HOGENOM" id="CLU_2769194_0_0_6"/>
<keyword evidence="2" id="KW-1185">Reference proteome</keyword>
<organism evidence="1 2">
    <name type="scientific">Dickeya dadantii (strain 3937)</name>
    <name type="common">Erwinia chrysanthemi (strain 3937)</name>
    <dbReference type="NCBI Taxonomy" id="198628"/>
    <lineage>
        <taxon>Bacteria</taxon>
        <taxon>Pseudomonadati</taxon>
        <taxon>Pseudomonadota</taxon>
        <taxon>Gammaproteobacteria</taxon>
        <taxon>Enterobacterales</taxon>
        <taxon>Pectobacteriaceae</taxon>
        <taxon>Dickeya</taxon>
    </lineage>
</organism>
<dbReference type="EMBL" id="CP002038">
    <property type="protein sequence ID" value="ADN00321.1"/>
    <property type="molecule type" value="Genomic_DNA"/>
</dbReference>
<reference evidence="1 2" key="1">
    <citation type="journal article" date="2011" name="J. Bacteriol.">
        <title>Genome sequence of the plant-pathogenic bacterium Dickeya dadantii 3937.</title>
        <authorList>
            <person name="Glasner J.D."/>
            <person name="Yang C.H."/>
            <person name="Reverchon S."/>
            <person name="Hugouvieux-Cotte-Pattat N."/>
            <person name="Condemine G."/>
            <person name="Bohin J.P."/>
            <person name="Van Gijsegem F."/>
            <person name="Yang S."/>
            <person name="Franza T."/>
            <person name="Expert D."/>
            <person name="Plunkett G. III"/>
            <person name="San Francisco M.J."/>
            <person name="Charkowski A.O."/>
            <person name="Py B."/>
            <person name="Bell K."/>
            <person name="Rauscher L."/>
            <person name="Rodriguez-Palenzuela P."/>
            <person name="Toussaint A."/>
            <person name="Holeva M.C."/>
            <person name="He S.Y."/>
            <person name="Douet V."/>
            <person name="Boccara M."/>
            <person name="Blanco C."/>
            <person name="Toth I."/>
            <person name="Anderson B.D."/>
            <person name="Biehl B.S."/>
            <person name="Mau B."/>
            <person name="Flynn S.M."/>
            <person name="Barras F."/>
            <person name="Lindeberg M."/>
            <person name="Birch P.R."/>
            <person name="Tsuyumu S."/>
            <person name="Shi X."/>
            <person name="Hibbing M."/>
            <person name="Yap M.N."/>
            <person name="Carpentier M."/>
            <person name="Dassa E."/>
            <person name="Umehara M."/>
            <person name="Kim J.F."/>
            <person name="Rusch M."/>
            <person name="Soni P."/>
            <person name="Mayhew G.F."/>
            <person name="Fouts D.E."/>
            <person name="Gill S.R."/>
            <person name="Blattner F.R."/>
            <person name="Keen N.T."/>
            <person name="Perna N.T."/>
        </authorList>
    </citation>
    <scope>NUCLEOTIDE SEQUENCE [LARGE SCALE GENOMIC DNA]</scope>
    <source>
        <strain evidence="1 2">3937</strain>
    </source>
</reference>
<dbReference type="KEGG" id="ddd:Dda3937_00534"/>
<dbReference type="STRING" id="198628.Dda3937_00534"/>
<dbReference type="AlphaFoldDB" id="E0SIZ3"/>
<protein>
    <submittedName>
        <fullName evidence="1">Uncharacterized protein</fullName>
    </submittedName>
</protein>